<evidence type="ECO:0000313" key="2">
    <source>
        <dbReference type="EMBL" id="GGM65651.1"/>
    </source>
</evidence>
<organism evidence="2 3">
    <name type="scientific">Micromonospora sonchi</name>
    <dbReference type="NCBI Taxonomy" id="1763543"/>
    <lineage>
        <taxon>Bacteria</taxon>
        <taxon>Bacillati</taxon>
        <taxon>Actinomycetota</taxon>
        <taxon>Actinomycetes</taxon>
        <taxon>Micromonosporales</taxon>
        <taxon>Micromonosporaceae</taxon>
        <taxon>Micromonospora</taxon>
    </lineage>
</organism>
<dbReference type="RefSeq" id="WP_189050172.1">
    <property type="nucleotide sequence ID" value="NZ_BMNB01000047.1"/>
</dbReference>
<protein>
    <recommendedName>
        <fullName evidence="4">Sporadically distributed protein, TIGR04141 family</fullName>
    </recommendedName>
</protein>
<accession>A0A917U8C2</accession>
<evidence type="ECO:0008006" key="4">
    <source>
        <dbReference type="Google" id="ProtNLM"/>
    </source>
</evidence>
<gene>
    <name evidence="2" type="ORF">GCM10011608_58600</name>
</gene>
<dbReference type="Pfam" id="PF19614">
    <property type="entry name" value="DUF6119"/>
    <property type="match status" value="1"/>
</dbReference>
<reference evidence="2" key="1">
    <citation type="journal article" date="2014" name="Int. J. Syst. Evol. Microbiol.">
        <title>Complete genome sequence of Corynebacterium casei LMG S-19264T (=DSM 44701T), isolated from a smear-ripened cheese.</title>
        <authorList>
            <consortium name="US DOE Joint Genome Institute (JGI-PGF)"/>
            <person name="Walter F."/>
            <person name="Albersmeier A."/>
            <person name="Kalinowski J."/>
            <person name="Ruckert C."/>
        </authorList>
    </citation>
    <scope>NUCLEOTIDE SEQUENCE</scope>
    <source>
        <strain evidence="2">CGMCC 4.7312</strain>
    </source>
</reference>
<sequence>MRSATKRIPPTFTTRPPGRKDRRRPDPAQLTLFDSPLPPGPPGTYPTTLYRLRVAADPEGLRKALNVRYLADRGFEPVPRQVAGSPALLVHGTVPRLRAEWCDILAGLTGEDVDLGHSSGGGALLLAVDGRAYALTYGTLGRHMVDQEVFDRTFGVSFAVRALMPSDIRQVRRRVVGAAGRVDRSIVPTGQPIWKYGIDKWGEIVGQVCGCTDNSRLTVCRRSGKPARVDGGEALHIHLCVEPEGLLADLREIERVCQEESPLADLEFITQIRPVLTSDPRMPDLTRALDERLGLADPPALGVAVPGDLVSDIERVRSYRIQVPKSGLRPTLAAELDLPAILAHTNGALDDDRWSGLRNGTVTLFADARGTEEMASTRAFRWLTAEVAVGTSHLLLHEGEWYEIGDRHRDFLRQEIDEILARPSAITLPPWTADLADEDAYNRAAARRDPSLVLLDKKLLRTTQHRHGIEACDLLGPGGELIHVKRAKSSSPLSHLFAQGIVSYEALRYQQDARAKFLDAVRRQPNGRDLGQDFRPTKVVYAIALGTGRTVTGNSLFTFAQVALYQAMKTLRNEGVEVSVIGIPPTCSDRPS</sequence>
<proteinExistence type="predicted"/>
<keyword evidence="3" id="KW-1185">Reference proteome</keyword>
<dbReference type="EMBL" id="BMNB01000047">
    <property type="protein sequence ID" value="GGM65651.1"/>
    <property type="molecule type" value="Genomic_DNA"/>
</dbReference>
<dbReference type="InterPro" id="IPR026487">
    <property type="entry name" value="CHP04141"/>
</dbReference>
<name>A0A917U8C2_9ACTN</name>
<evidence type="ECO:0000313" key="3">
    <source>
        <dbReference type="Proteomes" id="UP000608890"/>
    </source>
</evidence>
<dbReference type="AlphaFoldDB" id="A0A917U8C2"/>
<comment type="caution">
    <text evidence="2">The sequence shown here is derived from an EMBL/GenBank/DDBJ whole genome shotgun (WGS) entry which is preliminary data.</text>
</comment>
<reference evidence="2" key="2">
    <citation type="submission" date="2020-09" db="EMBL/GenBank/DDBJ databases">
        <authorList>
            <person name="Sun Q."/>
            <person name="Zhou Y."/>
        </authorList>
    </citation>
    <scope>NUCLEOTIDE SEQUENCE</scope>
    <source>
        <strain evidence="2">CGMCC 4.7312</strain>
    </source>
</reference>
<dbReference type="Proteomes" id="UP000608890">
    <property type="component" value="Unassembled WGS sequence"/>
</dbReference>
<evidence type="ECO:0000256" key="1">
    <source>
        <dbReference type="SAM" id="MobiDB-lite"/>
    </source>
</evidence>
<dbReference type="NCBIfam" id="TIGR04141">
    <property type="entry name" value="TIGR04141 family sporadically distributed protein"/>
    <property type="match status" value="1"/>
</dbReference>
<feature type="region of interest" description="Disordered" evidence="1">
    <location>
        <begin position="1"/>
        <end position="42"/>
    </location>
</feature>